<feature type="region of interest" description="Disordered" evidence="1">
    <location>
        <begin position="194"/>
        <end position="216"/>
    </location>
</feature>
<evidence type="ECO:0000313" key="2">
    <source>
        <dbReference type="EMBL" id="WAR13950.1"/>
    </source>
</evidence>
<evidence type="ECO:0000313" key="3">
    <source>
        <dbReference type="Proteomes" id="UP001164746"/>
    </source>
</evidence>
<evidence type="ECO:0000256" key="1">
    <source>
        <dbReference type="SAM" id="MobiDB-lite"/>
    </source>
</evidence>
<dbReference type="Proteomes" id="UP001164746">
    <property type="component" value="Chromosome 9"/>
</dbReference>
<gene>
    <name evidence="2" type="ORF">MAR_004055</name>
</gene>
<sequence>MFIFQKRRKLNNAMICHHPACTKNNENRPMLLCKECDSTLHSRPESSGHLVLDLPKRKAGYDSTLHLRPKSSGHLVLDLLKRKAGYDSTLHSRPESSGHLVLDLLKRKAVNEKTARFMHTNSTPNFINQSLTSMDIEEIEPGEGDDDGELVVAMETDRKNSVSKDIVDGSEAEKKLKRKKVVKAKRRHTTGFRSHSASDIFGHPVNSDDEGSHEHRYSYHGSIDENTLMASSGRSPNQALQRVGKGTINHETFTLKILLPCGDEDIEIIAAEKNVSLRL</sequence>
<accession>A0ABY7EVS3</accession>
<proteinExistence type="predicted"/>
<keyword evidence="3" id="KW-1185">Reference proteome</keyword>
<reference evidence="2" key="1">
    <citation type="submission" date="2022-11" db="EMBL/GenBank/DDBJ databases">
        <title>Centuries of genome instability and evolution in soft-shell clam transmissible cancer (bioRxiv).</title>
        <authorList>
            <person name="Hart S.F.M."/>
            <person name="Yonemitsu M.A."/>
            <person name="Giersch R.M."/>
            <person name="Beal B.F."/>
            <person name="Arriagada G."/>
            <person name="Davis B.W."/>
            <person name="Ostrander E.A."/>
            <person name="Goff S.P."/>
            <person name="Metzger M.J."/>
        </authorList>
    </citation>
    <scope>NUCLEOTIDE SEQUENCE</scope>
    <source>
        <strain evidence="2">MELC-2E11</strain>
        <tissue evidence="2">Siphon/mantle</tissue>
    </source>
</reference>
<protein>
    <submittedName>
        <fullName evidence="2">Uncharacterized protein</fullName>
    </submittedName>
</protein>
<dbReference type="EMBL" id="CP111020">
    <property type="protein sequence ID" value="WAR13950.1"/>
    <property type="molecule type" value="Genomic_DNA"/>
</dbReference>
<name>A0ABY7EVS3_MYAAR</name>
<organism evidence="2 3">
    <name type="scientific">Mya arenaria</name>
    <name type="common">Soft-shell clam</name>
    <dbReference type="NCBI Taxonomy" id="6604"/>
    <lineage>
        <taxon>Eukaryota</taxon>
        <taxon>Metazoa</taxon>
        <taxon>Spiralia</taxon>
        <taxon>Lophotrochozoa</taxon>
        <taxon>Mollusca</taxon>
        <taxon>Bivalvia</taxon>
        <taxon>Autobranchia</taxon>
        <taxon>Heteroconchia</taxon>
        <taxon>Euheterodonta</taxon>
        <taxon>Imparidentia</taxon>
        <taxon>Neoheterodontei</taxon>
        <taxon>Myida</taxon>
        <taxon>Myoidea</taxon>
        <taxon>Myidae</taxon>
        <taxon>Mya</taxon>
    </lineage>
</organism>